<protein>
    <submittedName>
        <fullName evidence="1">DUF4258 domain-containing protein</fullName>
    </submittedName>
</protein>
<dbReference type="Pfam" id="PF14076">
    <property type="entry name" value="DUF4258"/>
    <property type="match status" value="1"/>
</dbReference>
<dbReference type="EMBL" id="CP048287">
    <property type="protein sequence ID" value="QHW35463.1"/>
    <property type="molecule type" value="Genomic_DNA"/>
</dbReference>
<dbReference type="InterPro" id="IPR025354">
    <property type="entry name" value="DUF4258"/>
</dbReference>
<accession>A0A6C0PCA8</accession>
<keyword evidence="2" id="KW-1185">Reference proteome</keyword>
<evidence type="ECO:0000313" key="2">
    <source>
        <dbReference type="Proteomes" id="UP000479114"/>
    </source>
</evidence>
<dbReference type="AlphaFoldDB" id="A0A6C0PCA8"/>
<dbReference type="RefSeq" id="WP_162645609.1">
    <property type="nucleotide sequence ID" value="NZ_CP048287.1"/>
</dbReference>
<proteinExistence type="predicted"/>
<gene>
    <name evidence="1" type="ORF">GZH47_31695</name>
</gene>
<keyword evidence="1" id="KW-0614">Plasmid</keyword>
<dbReference type="KEGG" id="prz:GZH47_31695"/>
<evidence type="ECO:0000313" key="1">
    <source>
        <dbReference type="EMBL" id="QHW35463.1"/>
    </source>
</evidence>
<dbReference type="Proteomes" id="UP000479114">
    <property type="component" value="Plasmid unnamed1"/>
</dbReference>
<reference evidence="1 2" key="1">
    <citation type="submission" date="2020-02" db="EMBL/GenBank/DDBJ databases">
        <title>Paenibacillus sp. nov., isolated from rhizosphere soil of tomato.</title>
        <authorList>
            <person name="Weon H.-Y."/>
            <person name="Lee S.A."/>
        </authorList>
    </citation>
    <scope>NUCLEOTIDE SEQUENCE [LARGE SCALE GENOMIC DNA]</scope>
    <source>
        <strain evidence="1 2">14171R-81</strain>
        <plasmid evidence="1 2">unnamed1</plasmid>
    </source>
</reference>
<geneLocation type="plasmid" evidence="1 2">
    <name>unnamed1</name>
</geneLocation>
<organism evidence="1 2">
    <name type="scientific">Paenibacillus rhizovicinus</name>
    <dbReference type="NCBI Taxonomy" id="2704463"/>
    <lineage>
        <taxon>Bacteria</taxon>
        <taxon>Bacillati</taxon>
        <taxon>Bacillota</taxon>
        <taxon>Bacilli</taxon>
        <taxon>Bacillales</taxon>
        <taxon>Paenibacillaceae</taxon>
        <taxon>Paenibacillus</taxon>
    </lineage>
</organism>
<name>A0A6C0PCA8_9BACL</name>
<sequence>MNYRQDNWPYELDCIRKGITGEEGYLTDISRHYTDDRLEMRGFDRTDIACAILTGIIVEGYSPEANRVRSSRSSGLVAPSRCILGRSLKGEWFIVVVGLVSTRNFHVITCTQTSYRHQQMIAKLENNLGEQ</sequence>